<dbReference type="AlphaFoldDB" id="A0A9P7Y852"/>
<evidence type="ECO:0000313" key="2">
    <source>
        <dbReference type="Proteomes" id="UP000824998"/>
    </source>
</evidence>
<dbReference type="OrthoDB" id="6846267at2759"/>
<evidence type="ECO:0000313" key="1">
    <source>
        <dbReference type="EMBL" id="KAG9228879.1"/>
    </source>
</evidence>
<accession>A0A9P7Y852</accession>
<proteinExistence type="predicted"/>
<dbReference type="Proteomes" id="UP000824998">
    <property type="component" value="Unassembled WGS sequence"/>
</dbReference>
<comment type="caution">
    <text evidence="1">The sequence shown here is derived from an EMBL/GenBank/DDBJ whole genome shotgun (WGS) entry which is preliminary data.</text>
</comment>
<dbReference type="EMBL" id="MU251848">
    <property type="protein sequence ID" value="KAG9228879.1"/>
    <property type="molecule type" value="Genomic_DNA"/>
</dbReference>
<sequence>MYGPTEELVLTKGKVGDLVALVGNEDNYKYGTTSIDKLKVATSEGKTETRTDLRWKEFLDLAEVFSG</sequence>
<protein>
    <submittedName>
        <fullName evidence="1">Uncharacterized protein</fullName>
    </submittedName>
</protein>
<gene>
    <name evidence="1" type="ORF">BJ875DRAFT_476413</name>
</gene>
<organism evidence="1 2">
    <name type="scientific">Amylocarpus encephaloides</name>
    <dbReference type="NCBI Taxonomy" id="45428"/>
    <lineage>
        <taxon>Eukaryota</taxon>
        <taxon>Fungi</taxon>
        <taxon>Dikarya</taxon>
        <taxon>Ascomycota</taxon>
        <taxon>Pezizomycotina</taxon>
        <taxon>Leotiomycetes</taxon>
        <taxon>Helotiales</taxon>
        <taxon>Helotiales incertae sedis</taxon>
        <taxon>Amylocarpus</taxon>
    </lineage>
</organism>
<keyword evidence="2" id="KW-1185">Reference proteome</keyword>
<reference evidence="1" key="1">
    <citation type="journal article" date="2021" name="IMA Fungus">
        <title>Genomic characterization of three marine fungi, including Emericellopsis atlantica sp. nov. with signatures of a generalist lifestyle and marine biomass degradation.</title>
        <authorList>
            <person name="Hagestad O.C."/>
            <person name="Hou L."/>
            <person name="Andersen J.H."/>
            <person name="Hansen E.H."/>
            <person name="Altermark B."/>
            <person name="Li C."/>
            <person name="Kuhnert E."/>
            <person name="Cox R.J."/>
            <person name="Crous P.W."/>
            <person name="Spatafora J.W."/>
            <person name="Lail K."/>
            <person name="Amirebrahimi M."/>
            <person name="Lipzen A."/>
            <person name="Pangilinan J."/>
            <person name="Andreopoulos W."/>
            <person name="Hayes R.D."/>
            <person name="Ng V."/>
            <person name="Grigoriev I.V."/>
            <person name="Jackson S.A."/>
            <person name="Sutton T.D.S."/>
            <person name="Dobson A.D.W."/>
            <person name="Rama T."/>
        </authorList>
    </citation>
    <scope>NUCLEOTIDE SEQUENCE</scope>
    <source>
        <strain evidence="1">TRa018bII</strain>
    </source>
</reference>
<name>A0A9P7Y852_9HELO</name>